<protein>
    <submittedName>
        <fullName evidence="1">Unannotated protein</fullName>
    </submittedName>
</protein>
<name>A0A6J6GBU0_9ZZZZ</name>
<proteinExistence type="predicted"/>
<reference evidence="1" key="1">
    <citation type="submission" date="2020-05" db="EMBL/GenBank/DDBJ databases">
        <authorList>
            <person name="Chiriac C."/>
            <person name="Salcher M."/>
            <person name="Ghai R."/>
            <person name="Kavagutti S V."/>
        </authorList>
    </citation>
    <scope>NUCLEOTIDE SEQUENCE</scope>
</reference>
<evidence type="ECO:0000313" key="1">
    <source>
        <dbReference type="EMBL" id="CAB4597930.1"/>
    </source>
</evidence>
<sequence length="201" mass="20841">MTVPAAVINNGKNLGESSAATRAARYPAHNACEVSASMDCAREIRGTNSSENAVTPAFFAAEIESSEAVGERKEIVSAPFFNLASTAGSNAFTEITTSALARSTPEETVAPAFRKSSSVACDCAPAPLSTSTDTPARTNFPTTSGTVATRASPARFSAGITTFNWGELTGEGYLQIGGGCPVQNRFITAYLAVCEQFASSF</sequence>
<accession>A0A6J6GBU0</accession>
<dbReference type="EMBL" id="CAEZUJ010000016">
    <property type="protein sequence ID" value="CAB4597930.1"/>
    <property type="molecule type" value="Genomic_DNA"/>
</dbReference>
<dbReference type="AlphaFoldDB" id="A0A6J6GBU0"/>
<organism evidence="1">
    <name type="scientific">freshwater metagenome</name>
    <dbReference type="NCBI Taxonomy" id="449393"/>
    <lineage>
        <taxon>unclassified sequences</taxon>
        <taxon>metagenomes</taxon>
        <taxon>ecological metagenomes</taxon>
    </lineage>
</organism>
<gene>
    <name evidence="1" type="ORF">UFOPK1811_00596</name>
</gene>